<evidence type="ECO:0000256" key="12">
    <source>
        <dbReference type="SAM" id="MobiDB-lite"/>
    </source>
</evidence>
<evidence type="ECO:0000256" key="3">
    <source>
        <dbReference type="ARBA" id="ARBA00022723"/>
    </source>
</evidence>
<protein>
    <recommendedName>
        <fullName evidence="13">C2H2-type domain-containing protein</fullName>
    </recommendedName>
</protein>
<evidence type="ECO:0000256" key="8">
    <source>
        <dbReference type="ARBA" id="ARBA00023125"/>
    </source>
</evidence>
<proteinExistence type="inferred from homology"/>
<evidence type="ECO:0000259" key="13">
    <source>
        <dbReference type="PROSITE" id="PS50157"/>
    </source>
</evidence>
<dbReference type="Pfam" id="PF00096">
    <property type="entry name" value="zf-C2H2"/>
    <property type="match status" value="3"/>
</dbReference>
<feature type="domain" description="C2H2-type" evidence="13">
    <location>
        <begin position="479"/>
        <end position="506"/>
    </location>
</feature>
<dbReference type="InterPro" id="IPR036236">
    <property type="entry name" value="Znf_C2H2_sf"/>
</dbReference>
<evidence type="ECO:0000313" key="15">
    <source>
        <dbReference type="Proteomes" id="UP000594260"/>
    </source>
</evidence>
<evidence type="ECO:0000313" key="14">
    <source>
        <dbReference type="EnsemblMetazoa" id="XP_022667038"/>
    </source>
</evidence>
<dbReference type="Proteomes" id="UP000594260">
    <property type="component" value="Unplaced"/>
</dbReference>
<feature type="region of interest" description="Disordered" evidence="12">
    <location>
        <begin position="334"/>
        <end position="377"/>
    </location>
</feature>
<dbReference type="Gene3D" id="3.30.160.60">
    <property type="entry name" value="Classic Zinc Finger"/>
    <property type="match status" value="7"/>
</dbReference>
<keyword evidence="10" id="KW-0539">Nucleus</keyword>
<feature type="region of interest" description="Disordered" evidence="12">
    <location>
        <begin position="657"/>
        <end position="682"/>
    </location>
</feature>
<dbReference type="GO" id="GO:0006357">
    <property type="term" value="P:regulation of transcription by RNA polymerase II"/>
    <property type="evidence" value="ECO:0007669"/>
    <property type="project" value="UniProtKB-ARBA"/>
</dbReference>
<feature type="compositionally biased region" description="Low complexity" evidence="12">
    <location>
        <begin position="428"/>
        <end position="446"/>
    </location>
</feature>
<keyword evidence="5 11" id="KW-0863">Zinc-finger</keyword>
<dbReference type="InterPro" id="IPR050331">
    <property type="entry name" value="Zinc_finger"/>
</dbReference>
<feature type="region of interest" description="Disordered" evidence="12">
    <location>
        <begin position="72"/>
        <end position="116"/>
    </location>
</feature>
<sequence length="756" mass="79568">MGSTEDQLVSTSAFVMAPSAFPGLDVAGRAGELIEGTSTLGVGPFGHLPGTLQQLQQLQPNQLFQLIRQEAANSTPKDQSVAHLQSSQQRSQRHDPSDQLNGKENQRPGGAAGPTAVIPSVGLASCSAGGGGALLAHLAESQSRQQQKELSFGGLPNLQGLQGRHNAYEADDSEPEEITSDLHDRQGPQTPSGHLHGLFQTSPPAATGQHLSHAHVELPPFGKTSVIRETRQASSSDQLVNSCGPIVISSSGSSPLKQQPLGLLNVNGPLLRLPSLKQEDTGDHQDENRPLSGFLPTFNFPSSHGLSIHPINPVNSGGSNSNLIALAASSLESSSSLTSGGQANSNGLQAQNNNNNHFTPSTAPSPLHFSTAHSPHSQASVIMDPQHLYQLQAAQQVAAAQQLVSLGQAAAAAHGGQPPPVSGLQLLNYANQNNSNNNSSNNGSSEHNLAVALGVSGYAGVGGVAATQNAGSATPEKPWPCPSCKIPFASAIELQAHLTTHTQKPGQVKVEGRNIPCEVCGKLFATQDRMKAHMRSAHQADKNCSCSICGSGGVCPQSAGFSYRCKLLDHMRSHSGERPFHCDVCGRGFSQKNHLTRHMMIHTGERPFACEFCGRGFYRKDKLTRHRRTHTGWPPGEAPKATNGEQVGMALALMNQSVQPSSGSGGASGQQGGGGGGGGRGGRRATINPVTCHCEICGRGFTERAHLARHHMIHTGETPFICPVCQKGFYRKDKLNGHMRTHTGMSPLTTYLATTT</sequence>
<feature type="domain" description="C2H2-type" evidence="13">
    <location>
        <begin position="608"/>
        <end position="635"/>
    </location>
</feature>
<name>A0A7M7KHM4_VARDE</name>
<feature type="region of interest" description="Disordered" evidence="12">
    <location>
        <begin position="169"/>
        <end position="211"/>
    </location>
</feature>
<feature type="compositionally biased region" description="Basic and acidic residues" evidence="12">
    <location>
        <begin position="277"/>
        <end position="289"/>
    </location>
</feature>
<feature type="region of interest" description="Disordered" evidence="12">
    <location>
        <begin position="274"/>
        <end position="296"/>
    </location>
</feature>
<accession>A0A7M7KHM4</accession>
<evidence type="ECO:0000256" key="9">
    <source>
        <dbReference type="ARBA" id="ARBA00023163"/>
    </source>
</evidence>
<feature type="domain" description="C2H2-type" evidence="13">
    <location>
        <begin position="720"/>
        <end position="747"/>
    </location>
</feature>
<dbReference type="PANTHER" id="PTHR16515:SF66">
    <property type="entry name" value="C2H2-TYPE DOMAIN-CONTAINING PROTEIN"/>
    <property type="match status" value="1"/>
</dbReference>
<dbReference type="PANTHER" id="PTHR16515">
    <property type="entry name" value="PR DOMAIN ZINC FINGER PROTEIN"/>
    <property type="match status" value="1"/>
</dbReference>
<keyword evidence="6" id="KW-0862">Zinc</keyword>
<dbReference type="GeneID" id="111252810"/>
<dbReference type="GO" id="GO:0042802">
    <property type="term" value="F:identical protein binding"/>
    <property type="evidence" value="ECO:0007669"/>
    <property type="project" value="UniProtKB-ARBA"/>
</dbReference>
<evidence type="ECO:0000256" key="4">
    <source>
        <dbReference type="ARBA" id="ARBA00022737"/>
    </source>
</evidence>
<dbReference type="GO" id="GO:0005634">
    <property type="term" value="C:nucleus"/>
    <property type="evidence" value="ECO:0007669"/>
    <property type="project" value="UniProtKB-SubCell"/>
</dbReference>
<dbReference type="InterPro" id="IPR013087">
    <property type="entry name" value="Znf_C2H2_type"/>
</dbReference>
<comment type="similarity">
    <text evidence="2">Belongs to the krueppel C2H2-type zinc-finger protein family.</text>
</comment>
<dbReference type="FunFam" id="3.30.160.60:FF:001289">
    <property type="entry name" value="Zinc finger protein 574"/>
    <property type="match status" value="1"/>
</dbReference>
<keyword evidence="8" id="KW-0238">DNA-binding</keyword>
<dbReference type="PROSITE" id="PS50157">
    <property type="entry name" value="ZINC_FINGER_C2H2_2"/>
    <property type="match status" value="6"/>
</dbReference>
<dbReference type="RefSeq" id="XP_022667038.1">
    <property type="nucleotide sequence ID" value="XM_022811303.1"/>
</dbReference>
<dbReference type="EnsemblMetazoa" id="XM_022811303">
    <property type="protein sequence ID" value="XP_022667038"/>
    <property type="gene ID" value="LOC111252810"/>
</dbReference>
<feature type="region of interest" description="Disordered" evidence="12">
    <location>
        <begin position="412"/>
        <end position="446"/>
    </location>
</feature>
<keyword evidence="9" id="KW-0804">Transcription</keyword>
<keyword evidence="3" id="KW-0479">Metal-binding</keyword>
<evidence type="ECO:0000256" key="7">
    <source>
        <dbReference type="ARBA" id="ARBA00023015"/>
    </source>
</evidence>
<evidence type="ECO:0000256" key="1">
    <source>
        <dbReference type="ARBA" id="ARBA00004123"/>
    </source>
</evidence>
<organism evidence="14 15">
    <name type="scientific">Varroa destructor</name>
    <name type="common">Honeybee mite</name>
    <dbReference type="NCBI Taxonomy" id="109461"/>
    <lineage>
        <taxon>Eukaryota</taxon>
        <taxon>Metazoa</taxon>
        <taxon>Ecdysozoa</taxon>
        <taxon>Arthropoda</taxon>
        <taxon>Chelicerata</taxon>
        <taxon>Arachnida</taxon>
        <taxon>Acari</taxon>
        <taxon>Parasitiformes</taxon>
        <taxon>Mesostigmata</taxon>
        <taxon>Gamasina</taxon>
        <taxon>Dermanyssoidea</taxon>
        <taxon>Varroidae</taxon>
        <taxon>Varroa</taxon>
    </lineage>
</organism>
<dbReference type="PROSITE" id="PS00028">
    <property type="entry name" value="ZINC_FINGER_C2H2_1"/>
    <property type="match status" value="6"/>
</dbReference>
<evidence type="ECO:0000256" key="6">
    <source>
        <dbReference type="ARBA" id="ARBA00022833"/>
    </source>
</evidence>
<feature type="compositionally biased region" description="Gly residues" evidence="12">
    <location>
        <begin position="663"/>
        <end position="680"/>
    </location>
</feature>
<evidence type="ECO:0000256" key="10">
    <source>
        <dbReference type="ARBA" id="ARBA00023242"/>
    </source>
</evidence>
<feature type="domain" description="C2H2-type" evidence="13">
    <location>
        <begin position="515"/>
        <end position="543"/>
    </location>
</feature>
<dbReference type="SMART" id="SM00355">
    <property type="entry name" value="ZnF_C2H2"/>
    <property type="match status" value="7"/>
</dbReference>
<dbReference type="GO" id="GO:0003677">
    <property type="term" value="F:DNA binding"/>
    <property type="evidence" value="ECO:0007669"/>
    <property type="project" value="UniProtKB-KW"/>
</dbReference>
<feature type="compositionally biased region" description="Acidic residues" evidence="12">
    <location>
        <begin position="169"/>
        <end position="179"/>
    </location>
</feature>
<evidence type="ECO:0000256" key="2">
    <source>
        <dbReference type="ARBA" id="ARBA00006991"/>
    </source>
</evidence>
<evidence type="ECO:0000256" key="5">
    <source>
        <dbReference type="ARBA" id="ARBA00022771"/>
    </source>
</evidence>
<dbReference type="GO" id="GO:0008270">
    <property type="term" value="F:zinc ion binding"/>
    <property type="evidence" value="ECO:0007669"/>
    <property type="project" value="UniProtKB-KW"/>
</dbReference>
<dbReference type="AlphaFoldDB" id="A0A7M7KHM4"/>
<dbReference type="SUPFAM" id="SSF57667">
    <property type="entry name" value="beta-beta-alpha zinc fingers"/>
    <property type="match status" value="3"/>
</dbReference>
<reference evidence="14" key="1">
    <citation type="submission" date="2021-01" db="UniProtKB">
        <authorList>
            <consortium name="EnsemblMetazoa"/>
        </authorList>
    </citation>
    <scope>IDENTIFICATION</scope>
</reference>
<evidence type="ECO:0000256" key="11">
    <source>
        <dbReference type="PROSITE-ProRule" id="PRU00042"/>
    </source>
</evidence>
<keyword evidence="15" id="KW-1185">Reference proteome</keyword>
<keyword evidence="7" id="KW-0805">Transcription regulation</keyword>
<dbReference type="FunFam" id="3.30.160.60:FF:000508">
    <property type="entry name" value="Myeloid zinc finger 1"/>
    <property type="match status" value="1"/>
</dbReference>
<dbReference type="Pfam" id="PF13912">
    <property type="entry name" value="zf-C2H2_6"/>
    <property type="match status" value="1"/>
</dbReference>
<keyword evidence="4" id="KW-0677">Repeat</keyword>
<feature type="domain" description="C2H2-type" evidence="13">
    <location>
        <begin position="692"/>
        <end position="719"/>
    </location>
</feature>
<feature type="compositionally biased region" description="Low complexity" evidence="12">
    <location>
        <begin position="334"/>
        <end position="356"/>
    </location>
</feature>
<dbReference type="FunFam" id="3.30.160.60:FF:000446">
    <property type="entry name" value="Zinc finger protein"/>
    <property type="match status" value="2"/>
</dbReference>
<feature type="compositionally biased region" description="Polar residues" evidence="12">
    <location>
        <begin position="72"/>
        <end position="84"/>
    </location>
</feature>
<comment type="subcellular location">
    <subcellularLocation>
        <location evidence="1">Nucleus</location>
    </subcellularLocation>
</comment>
<feature type="domain" description="C2H2-type" evidence="13">
    <location>
        <begin position="580"/>
        <end position="607"/>
    </location>
</feature>